<dbReference type="HAMAP" id="MF_00076">
    <property type="entry name" value="HisB"/>
    <property type="match status" value="1"/>
</dbReference>
<dbReference type="PROSITE" id="PS00955">
    <property type="entry name" value="IGP_DEHYDRATASE_2"/>
    <property type="match status" value="1"/>
</dbReference>
<dbReference type="NCBIfam" id="NF002111">
    <property type="entry name" value="PRK00951.2-1"/>
    <property type="match status" value="1"/>
</dbReference>
<gene>
    <name evidence="16" type="ORF">ASTO00021_LOCUS14264</name>
</gene>
<dbReference type="PROSITE" id="PS00954">
    <property type="entry name" value="IGP_DEHYDRATASE_1"/>
    <property type="match status" value="1"/>
</dbReference>
<evidence type="ECO:0000256" key="7">
    <source>
        <dbReference type="ARBA" id="ARBA00022576"/>
    </source>
</evidence>
<dbReference type="InterPro" id="IPR015424">
    <property type="entry name" value="PyrdxlP-dep_Trfase"/>
</dbReference>
<dbReference type="GO" id="GO:0030170">
    <property type="term" value="F:pyridoxal phosphate binding"/>
    <property type="evidence" value="ECO:0007669"/>
    <property type="project" value="InterPro"/>
</dbReference>
<evidence type="ECO:0000256" key="10">
    <source>
        <dbReference type="ARBA" id="ARBA00022898"/>
    </source>
</evidence>
<accession>A0A7S3PMG0</accession>
<dbReference type="SFLD" id="SFLDS00003">
    <property type="entry name" value="Haloacid_Dehalogenase"/>
    <property type="match status" value="1"/>
</dbReference>
<evidence type="ECO:0000259" key="15">
    <source>
        <dbReference type="Pfam" id="PF00155"/>
    </source>
</evidence>
<evidence type="ECO:0000256" key="13">
    <source>
        <dbReference type="ARBA" id="ARBA00047481"/>
    </source>
</evidence>
<evidence type="ECO:0000256" key="11">
    <source>
        <dbReference type="ARBA" id="ARBA00023102"/>
    </source>
</evidence>
<evidence type="ECO:0000256" key="14">
    <source>
        <dbReference type="RuleBase" id="RU000598"/>
    </source>
</evidence>
<dbReference type="Pfam" id="PF00475">
    <property type="entry name" value="IGPD"/>
    <property type="match status" value="1"/>
</dbReference>
<dbReference type="UniPathway" id="UPA00031">
    <property type="reaction ID" value="UER00011"/>
</dbReference>
<organism evidence="16">
    <name type="scientific">Aplanochytrium stocchinoi</name>
    <dbReference type="NCBI Taxonomy" id="215587"/>
    <lineage>
        <taxon>Eukaryota</taxon>
        <taxon>Sar</taxon>
        <taxon>Stramenopiles</taxon>
        <taxon>Bigyra</taxon>
        <taxon>Labyrinthulomycetes</taxon>
        <taxon>Thraustochytrida</taxon>
        <taxon>Thraustochytriidae</taxon>
        <taxon>Aplanochytrium</taxon>
    </lineage>
</organism>
<dbReference type="Gene3D" id="3.40.50.1000">
    <property type="entry name" value="HAD superfamily/HAD-like"/>
    <property type="match status" value="1"/>
</dbReference>
<keyword evidence="10" id="KW-0663">Pyridoxal phosphate</keyword>
<comment type="catalytic activity">
    <reaction evidence="13">
        <text>L-histidinol phosphate + 2-oxoglutarate = 3-(imidazol-4-yl)-2-oxopropyl phosphate + L-glutamate</text>
        <dbReference type="Rhea" id="RHEA:23744"/>
        <dbReference type="ChEBI" id="CHEBI:16810"/>
        <dbReference type="ChEBI" id="CHEBI:29985"/>
        <dbReference type="ChEBI" id="CHEBI:57766"/>
        <dbReference type="ChEBI" id="CHEBI:57980"/>
        <dbReference type="EC" id="2.6.1.9"/>
    </reaction>
</comment>
<dbReference type="HAMAP" id="MF_01023">
    <property type="entry name" value="HisC_aminotrans_2"/>
    <property type="match status" value="1"/>
</dbReference>
<protein>
    <recommendedName>
        <fullName evidence="6 14">Imidazoleglycerol-phosphate dehydratase</fullName>
        <ecNumber evidence="14">4.2.1.19</ecNumber>
    </recommendedName>
</protein>
<dbReference type="GO" id="GO:0004400">
    <property type="term" value="F:histidinol-phosphate transaminase activity"/>
    <property type="evidence" value="ECO:0007669"/>
    <property type="project" value="UniProtKB-EC"/>
</dbReference>
<name>A0A7S3PMG0_9STRA</name>
<sequence>MGSMKSGSNANDPTLAFVREDFLQLPQYSPVKPLDVLAAEIGVSIPELVKLDANENLYGPMSEVLEAIANLQHAHIYPDPAQTHLRAALANYVGCQPENVVAGVGSDELLDLVIRLVDPLSGIVTAPPTFGMYSFLGKLSKCKVFDVPRSSAPNFQLDIEGIVDAVENQGARLVFIASPNNPTGGLISDDEVRRICATNCILVVDEAYAEFAGDSTVGLLSEFPNLIVLRTFSKWAGLAGMRVGFSIAHEKLTEKLMAIKQPYNICLAADVAARAALAVKDKIMKEHVEPIVAERRRMQVLLHEFEWLEPMPSVSNFILYKVHAPMDAGKLYMLLRQLAVLVRYYPNGSLAGFIRISAGRPSDTDALVKALRKIETEHLQQSNKKFKDLEALIFDMDGVLAEVSQSYRKAIQFTAKSYGEEVTQEDITAAKLKGNANDDWKLTQRLLKERGVNIPLEEVTEKFQEFYLGTDTQIGLRELESLIPSRGLLLELRKRCKVGMAVVTGRPRDECLFFLDQYKLRGLFVDKNGAPALVCMNETPSKPSPEPVLLALKQLGVTDPSKTIMLGDTPDDIRAAKAAGAAAFGVVTPGNSLDGELALALSESGADQLLRPGLFELLDILAESSRDIVVAPEPASSVRLPSFGNSSAVRSATIERKTKETSIKCFVNLDGTGSHKIDTGIGFLDHMLSALSKHSRVDINVKCVGDLWIDDHHTAEDVAITLGEAFDTALGPRKGIARWGYALCPLDEALSRAVVDISSRPHAHVSLGLRRESVGTLSTEMIAHVIESFATSARLCVHVECLQGENDHHRSESAFKALAVAIRMSISADKSAGVPSTKGVLA</sequence>
<comment type="pathway">
    <text evidence="4 14">Amino-acid biosynthesis; L-histidine biosynthesis; L-histidine from 5-phospho-alpha-D-ribose 1-diphosphate: step 6/9.</text>
</comment>
<dbReference type="Gene3D" id="3.40.640.10">
    <property type="entry name" value="Type I PLP-dependent aspartate aminotransferase-like (Major domain)"/>
    <property type="match status" value="1"/>
</dbReference>
<dbReference type="NCBIfam" id="NF002114">
    <property type="entry name" value="PRK00951.2-4"/>
    <property type="match status" value="1"/>
</dbReference>
<dbReference type="PANTHER" id="PTHR42885:SF2">
    <property type="entry name" value="HISTIDINOL-PHOSPHATE AMINOTRANSFERASE"/>
    <property type="match status" value="1"/>
</dbReference>
<dbReference type="InterPro" id="IPR000807">
    <property type="entry name" value="ImidazoleglycerolP_deHydtase"/>
</dbReference>
<dbReference type="InterPro" id="IPR020565">
    <property type="entry name" value="ImidazoleglycerP_deHydtase_CS"/>
</dbReference>
<dbReference type="FunFam" id="3.30.230.40:FF:000003">
    <property type="entry name" value="Imidazoleglycerol-phosphate dehydratase HisB"/>
    <property type="match status" value="1"/>
</dbReference>
<dbReference type="InterPro" id="IPR023214">
    <property type="entry name" value="HAD_sf"/>
</dbReference>
<dbReference type="InterPro" id="IPR020568">
    <property type="entry name" value="Ribosomal_Su5_D2-typ_SF"/>
</dbReference>
<dbReference type="PANTHER" id="PTHR42885">
    <property type="entry name" value="HISTIDINOL-PHOSPHATE AMINOTRANSFERASE-RELATED"/>
    <property type="match status" value="1"/>
</dbReference>
<dbReference type="SUPFAM" id="SSF56784">
    <property type="entry name" value="HAD-like"/>
    <property type="match status" value="1"/>
</dbReference>
<dbReference type="GO" id="GO:0000105">
    <property type="term" value="P:L-histidine biosynthetic process"/>
    <property type="evidence" value="ECO:0007669"/>
    <property type="project" value="UniProtKB-UniPathway"/>
</dbReference>
<dbReference type="InterPro" id="IPR023198">
    <property type="entry name" value="PGP-like_dom2"/>
</dbReference>
<evidence type="ECO:0000256" key="6">
    <source>
        <dbReference type="ARBA" id="ARBA00016664"/>
    </source>
</evidence>
<evidence type="ECO:0000256" key="9">
    <source>
        <dbReference type="ARBA" id="ARBA00022679"/>
    </source>
</evidence>
<dbReference type="InterPro" id="IPR036412">
    <property type="entry name" value="HAD-like_sf"/>
</dbReference>
<dbReference type="SUPFAM" id="SSF53383">
    <property type="entry name" value="PLP-dependent transferases"/>
    <property type="match status" value="1"/>
</dbReference>
<evidence type="ECO:0000256" key="1">
    <source>
        <dbReference type="ARBA" id="ARBA00001723"/>
    </source>
</evidence>
<evidence type="ECO:0000256" key="4">
    <source>
        <dbReference type="ARBA" id="ARBA00005047"/>
    </source>
</evidence>
<keyword evidence="9" id="KW-0808">Transferase</keyword>
<comment type="catalytic activity">
    <reaction evidence="1 14">
        <text>D-erythro-1-(imidazol-4-yl)glycerol 3-phosphate = 3-(imidazol-4-yl)-2-oxopropyl phosphate + H2O</text>
        <dbReference type="Rhea" id="RHEA:11040"/>
        <dbReference type="ChEBI" id="CHEBI:15377"/>
        <dbReference type="ChEBI" id="CHEBI:57766"/>
        <dbReference type="ChEBI" id="CHEBI:58278"/>
        <dbReference type="EC" id="4.2.1.19"/>
    </reaction>
</comment>
<dbReference type="InterPro" id="IPR006439">
    <property type="entry name" value="HAD-SF_hydro_IA"/>
</dbReference>
<evidence type="ECO:0000256" key="8">
    <source>
        <dbReference type="ARBA" id="ARBA00022605"/>
    </source>
</evidence>
<dbReference type="AlphaFoldDB" id="A0A7S3PMG0"/>
<dbReference type="InterPro" id="IPR015422">
    <property type="entry name" value="PyrdxlP-dep_Trfase_small"/>
</dbReference>
<dbReference type="NCBIfam" id="TIGR01141">
    <property type="entry name" value="hisC"/>
    <property type="match status" value="1"/>
</dbReference>
<dbReference type="EC" id="4.2.1.19" evidence="14"/>
<comment type="cofactor">
    <cofactor evidence="2">
        <name>pyridoxal 5'-phosphate</name>
        <dbReference type="ChEBI" id="CHEBI:597326"/>
    </cofactor>
</comment>
<dbReference type="Gene3D" id="3.90.1150.10">
    <property type="entry name" value="Aspartate Aminotransferase, domain 1"/>
    <property type="match status" value="1"/>
</dbReference>
<keyword evidence="8" id="KW-0028">Amino-acid biosynthesis</keyword>
<keyword evidence="7" id="KW-0032">Aminotransferase</keyword>
<dbReference type="GO" id="GO:0004424">
    <property type="term" value="F:imidazoleglycerol-phosphate dehydratase activity"/>
    <property type="evidence" value="ECO:0007669"/>
    <property type="project" value="UniProtKB-EC"/>
</dbReference>
<evidence type="ECO:0000313" key="16">
    <source>
        <dbReference type="EMBL" id="CAE0444213.1"/>
    </source>
</evidence>
<dbReference type="Gene3D" id="3.30.230.40">
    <property type="entry name" value="Imidazole glycerol phosphate dehydratase, domain 1"/>
    <property type="match status" value="2"/>
</dbReference>
<evidence type="ECO:0000256" key="12">
    <source>
        <dbReference type="ARBA" id="ARBA00023239"/>
    </source>
</evidence>
<dbReference type="Pfam" id="PF00155">
    <property type="entry name" value="Aminotran_1_2"/>
    <property type="match status" value="1"/>
</dbReference>
<dbReference type="InterPro" id="IPR004839">
    <property type="entry name" value="Aminotransferase_I/II_large"/>
</dbReference>
<dbReference type="Gene3D" id="1.10.150.240">
    <property type="entry name" value="Putative phosphatase, domain 2"/>
    <property type="match status" value="1"/>
</dbReference>
<feature type="domain" description="Aminotransferase class I/classII large" evidence="15">
    <location>
        <begin position="47"/>
        <end position="371"/>
    </location>
</feature>
<keyword evidence="12 14" id="KW-0456">Lyase</keyword>
<dbReference type="NCBIfam" id="TIGR01549">
    <property type="entry name" value="HAD-SF-IA-v1"/>
    <property type="match status" value="1"/>
</dbReference>
<evidence type="ECO:0000256" key="2">
    <source>
        <dbReference type="ARBA" id="ARBA00001933"/>
    </source>
</evidence>
<dbReference type="SFLD" id="SFLDG01129">
    <property type="entry name" value="C1.5:_HAD__Beta-PGM__Phosphata"/>
    <property type="match status" value="1"/>
</dbReference>
<reference evidence="16" key="1">
    <citation type="submission" date="2021-01" db="EMBL/GenBank/DDBJ databases">
        <authorList>
            <person name="Corre E."/>
            <person name="Pelletier E."/>
            <person name="Niang G."/>
            <person name="Scheremetjew M."/>
            <person name="Finn R."/>
            <person name="Kale V."/>
            <person name="Holt S."/>
            <person name="Cochrane G."/>
            <person name="Meng A."/>
            <person name="Brown T."/>
            <person name="Cohen L."/>
        </authorList>
    </citation>
    <scope>NUCLEOTIDE SEQUENCE</scope>
    <source>
        <strain evidence="16">GSBS06</strain>
    </source>
</reference>
<dbReference type="InterPro" id="IPR015421">
    <property type="entry name" value="PyrdxlP-dep_Trfase_major"/>
</dbReference>
<dbReference type="InterPro" id="IPR005861">
    <property type="entry name" value="HisP_aminotrans"/>
</dbReference>
<dbReference type="EMBL" id="HBIN01018704">
    <property type="protein sequence ID" value="CAE0444213.1"/>
    <property type="molecule type" value="Transcribed_RNA"/>
</dbReference>
<proteinExistence type="inferred from homology"/>
<comment type="pathway">
    <text evidence="3">Amino-acid biosynthesis; L-histidine biosynthesis; L-histidine from 5-phospho-alpha-D-ribose 1-diphosphate: step 7/9.</text>
</comment>
<evidence type="ECO:0000256" key="3">
    <source>
        <dbReference type="ARBA" id="ARBA00005011"/>
    </source>
</evidence>
<dbReference type="CDD" id="cd00609">
    <property type="entry name" value="AAT_like"/>
    <property type="match status" value="1"/>
</dbReference>
<dbReference type="Pfam" id="PF00702">
    <property type="entry name" value="Hydrolase"/>
    <property type="match status" value="1"/>
</dbReference>
<comment type="similarity">
    <text evidence="5 14">Belongs to the imidazoleglycerol-phosphate dehydratase family.</text>
</comment>
<evidence type="ECO:0000256" key="5">
    <source>
        <dbReference type="ARBA" id="ARBA00007481"/>
    </source>
</evidence>
<dbReference type="FunFam" id="3.30.230.40:FF:000001">
    <property type="entry name" value="Imidazoleglycerol-phosphate dehydratase HisB"/>
    <property type="match status" value="1"/>
</dbReference>
<keyword evidence="11 14" id="KW-0368">Histidine biosynthesis</keyword>
<dbReference type="CDD" id="cd07914">
    <property type="entry name" value="IGPD"/>
    <property type="match status" value="1"/>
</dbReference>
<dbReference type="InterPro" id="IPR038494">
    <property type="entry name" value="IGPD_sf"/>
</dbReference>
<dbReference type="SUPFAM" id="SSF54211">
    <property type="entry name" value="Ribosomal protein S5 domain 2-like"/>
    <property type="match status" value="2"/>
</dbReference>